<dbReference type="EMBL" id="OZ019894">
    <property type="protein sequence ID" value="CAK9215419.1"/>
    <property type="molecule type" value="Genomic_DNA"/>
</dbReference>
<name>A0ABP0UC94_9BRYO</name>
<evidence type="ECO:0000313" key="2">
    <source>
        <dbReference type="Proteomes" id="UP001497512"/>
    </source>
</evidence>
<gene>
    <name evidence="1" type="ORF">CSSPTR1EN2_LOCUS12722</name>
</gene>
<keyword evidence="2" id="KW-1185">Reference proteome</keyword>
<protein>
    <submittedName>
        <fullName evidence="1">Uncharacterized protein</fullName>
    </submittedName>
</protein>
<dbReference type="Proteomes" id="UP001497512">
    <property type="component" value="Chromosome 2"/>
</dbReference>
<proteinExistence type="predicted"/>
<accession>A0ABP0UC94</accession>
<organism evidence="1 2">
    <name type="scientific">Sphagnum troendelagicum</name>
    <dbReference type="NCBI Taxonomy" id="128251"/>
    <lineage>
        <taxon>Eukaryota</taxon>
        <taxon>Viridiplantae</taxon>
        <taxon>Streptophyta</taxon>
        <taxon>Embryophyta</taxon>
        <taxon>Bryophyta</taxon>
        <taxon>Sphagnophytina</taxon>
        <taxon>Sphagnopsida</taxon>
        <taxon>Sphagnales</taxon>
        <taxon>Sphagnaceae</taxon>
        <taxon>Sphagnum</taxon>
    </lineage>
</organism>
<sequence>MKEIACECAYPFLLLRSLSFVEEELSSHYTRSYERHKAPCHRDSRPRGQDLVNYTSERRLNEKLILNKSKVDCPGY</sequence>
<reference evidence="1" key="1">
    <citation type="submission" date="2024-02" db="EMBL/GenBank/DDBJ databases">
        <authorList>
            <consortium name="ELIXIR-Norway"/>
            <consortium name="Elixir Norway"/>
        </authorList>
    </citation>
    <scope>NUCLEOTIDE SEQUENCE</scope>
</reference>
<evidence type="ECO:0000313" key="1">
    <source>
        <dbReference type="EMBL" id="CAK9215419.1"/>
    </source>
</evidence>